<gene>
    <name evidence="1" type="ORF">Scep_021447</name>
</gene>
<dbReference type="Proteomes" id="UP001419268">
    <property type="component" value="Unassembled WGS sequence"/>
</dbReference>
<proteinExistence type="predicted"/>
<accession>A0AAP0FB64</accession>
<sequence length="55" mass="6817">MEEWILNQEKIHCLLGTPEHLKVEFFAFHFESDALMWWRSIIKIRRGFYTWATFL</sequence>
<keyword evidence="2" id="KW-1185">Reference proteome</keyword>
<name>A0AAP0FB64_9MAGN</name>
<evidence type="ECO:0000313" key="1">
    <source>
        <dbReference type="EMBL" id="KAK9104603.1"/>
    </source>
</evidence>
<dbReference type="AlphaFoldDB" id="A0AAP0FB64"/>
<evidence type="ECO:0000313" key="2">
    <source>
        <dbReference type="Proteomes" id="UP001419268"/>
    </source>
</evidence>
<protein>
    <submittedName>
        <fullName evidence="1">Uncharacterized protein</fullName>
    </submittedName>
</protein>
<reference evidence="1 2" key="1">
    <citation type="submission" date="2024-01" db="EMBL/GenBank/DDBJ databases">
        <title>Genome assemblies of Stephania.</title>
        <authorList>
            <person name="Yang L."/>
        </authorList>
    </citation>
    <scope>NUCLEOTIDE SEQUENCE [LARGE SCALE GENOMIC DNA]</scope>
    <source>
        <strain evidence="1">JXDWG</strain>
        <tissue evidence="1">Leaf</tissue>
    </source>
</reference>
<comment type="caution">
    <text evidence="1">The sequence shown here is derived from an EMBL/GenBank/DDBJ whole genome shotgun (WGS) entry which is preliminary data.</text>
</comment>
<dbReference type="EMBL" id="JBBNAG010000009">
    <property type="protein sequence ID" value="KAK9104603.1"/>
    <property type="molecule type" value="Genomic_DNA"/>
</dbReference>
<organism evidence="1 2">
    <name type="scientific">Stephania cephalantha</name>
    <dbReference type="NCBI Taxonomy" id="152367"/>
    <lineage>
        <taxon>Eukaryota</taxon>
        <taxon>Viridiplantae</taxon>
        <taxon>Streptophyta</taxon>
        <taxon>Embryophyta</taxon>
        <taxon>Tracheophyta</taxon>
        <taxon>Spermatophyta</taxon>
        <taxon>Magnoliopsida</taxon>
        <taxon>Ranunculales</taxon>
        <taxon>Menispermaceae</taxon>
        <taxon>Menispermoideae</taxon>
        <taxon>Cissampelideae</taxon>
        <taxon>Stephania</taxon>
    </lineage>
</organism>